<evidence type="ECO:0000313" key="6">
    <source>
        <dbReference type="EMBL" id="GLC53808.1"/>
    </source>
</evidence>
<feature type="compositionally biased region" description="Gly residues" evidence="3">
    <location>
        <begin position="849"/>
        <end position="863"/>
    </location>
</feature>
<dbReference type="InterPro" id="IPR036361">
    <property type="entry name" value="SAP_dom_sf"/>
</dbReference>
<feature type="compositionally biased region" description="Acidic residues" evidence="3">
    <location>
        <begin position="1986"/>
        <end position="2006"/>
    </location>
</feature>
<dbReference type="EMBL" id="BRXU01000008">
    <property type="protein sequence ID" value="GLC53808.1"/>
    <property type="molecule type" value="Genomic_DNA"/>
</dbReference>
<feature type="compositionally biased region" description="Acidic residues" evidence="3">
    <location>
        <begin position="148"/>
        <end position="157"/>
    </location>
</feature>
<dbReference type="InterPro" id="IPR003034">
    <property type="entry name" value="SAP_dom"/>
</dbReference>
<feature type="compositionally biased region" description="Low complexity" evidence="3">
    <location>
        <begin position="962"/>
        <end position="972"/>
    </location>
</feature>
<feature type="region of interest" description="Disordered" evidence="3">
    <location>
        <begin position="47"/>
        <end position="80"/>
    </location>
</feature>
<dbReference type="PANTHER" id="PTHR23132">
    <property type="entry name" value="D-ALANINE--D-ALANINE LIGASE"/>
    <property type="match status" value="1"/>
</dbReference>
<feature type="region of interest" description="Disordered" evidence="3">
    <location>
        <begin position="2777"/>
        <end position="2850"/>
    </location>
</feature>
<dbReference type="GO" id="GO:0005524">
    <property type="term" value="F:ATP binding"/>
    <property type="evidence" value="ECO:0007669"/>
    <property type="project" value="UniProtKB-UniRule"/>
</dbReference>
<evidence type="ECO:0000259" key="5">
    <source>
        <dbReference type="PROSITE" id="PS50975"/>
    </source>
</evidence>
<feature type="region of interest" description="Disordered" evidence="3">
    <location>
        <begin position="430"/>
        <end position="466"/>
    </location>
</feature>
<feature type="region of interest" description="Disordered" evidence="3">
    <location>
        <begin position="829"/>
        <end position="870"/>
    </location>
</feature>
<evidence type="ECO:0000256" key="3">
    <source>
        <dbReference type="SAM" id="MobiDB-lite"/>
    </source>
</evidence>
<feature type="domain" description="SAP" evidence="4">
    <location>
        <begin position="89"/>
        <end position="123"/>
    </location>
</feature>
<feature type="compositionally biased region" description="Low complexity" evidence="3">
    <location>
        <begin position="609"/>
        <end position="618"/>
    </location>
</feature>
<feature type="region of interest" description="Disordered" evidence="3">
    <location>
        <begin position="962"/>
        <end position="990"/>
    </location>
</feature>
<feature type="compositionally biased region" description="Gly residues" evidence="3">
    <location>
        <begin position="2809"/>
        <end position="2842"/>
    </location>
</feature>
<evidence type="ECO:0000256" key="1">
    <source>
        <dbReference type="PROSITE-ProRule" id="PRU00409"/>
    </source>
</evidence>
<dbReference type="PROSITE" id="PS50975">
    <property type="entry name" value="ATP_GRASP"/>
    <property type="match status" value="1"/>
</dbReference>
<keyword evidence="1" id="KW-0067">ATP-binding</keyword>
<dbReference type="GO" id="GO:0046872">
    <property type="term" value="F:metal ion binding"/>
    <property type="evidence" value="ECO:0007669"/>
    <property type="project" value="InterPro"/>
</dbReference>
<feature type="compositionally biased region" description="Acidic residues" evidence="3">
    <location>
        <begin position="2738"/>
        <end position="2747"/>
    </location>
</feature>
<feature type="domain" description="SAP" evidence="4">
    <location>
        <begin position="473"/>
        <end position="507"/>
    </location>
</feature>
<dbReference type="SMART" id="SM00513">
    <property type="entry name" value="SAP"/>
    <property type="match status" value="5"/>
</dbReference>
<comment type="caution">
    <text evidence="6">The sequence shown here is derived from an EMBL/GenBank/DDBJ whole genome shotgun (WGS) entry which is preliminary data.</text>
</comment>
<evidence type="ECO:0008006" key="8">
    <source>
        <dbReference type="Google" id="ProtNLM"/>
    </source>
</evidence>
<accession>A0A9W6BKR4</accession>
<feature type="compositionally biased region" description="Acidic residues" evidence="3">
    <location>
        <begin position="1925"/>
        <end position="1937"/>
    </location>
</feature>
<feature type="region of interest" description="Disordered" evidence="3">
    <location>
        <begin position="1619"/>
        <end position="1644"/>
    </location>
</feature>
<keyword evidence="7" id="KW-1185">Reference proteome</keyword>
<feature type="region of interest" description="Disordered" evidence="3">
    <location>
        <begin position="2434"/>
        <end position="2455"/>
    </location>
</feature>
<dbReference type="PANTHER" id="PTHR23132:SF0">
    <property type="entry name" value="D-ALANINE-D-ALANINE LIGASE FAMILY"/>
    <property type="match status" value="1"/>
</dbReference>
<dbReference type="Gene3D" id="3.30.470.20">
    <property type="entry name" value="ATP-grasp fold, B domain"/>
    <property type="match status" value="1"/>
</dbReference>
<dbReference type="Pfam" id="PF02037">
    <property type="entry name" value="SAP"/>
    <property type="match status" value="3"/>
</dbReference>
<organism evidence="6 7">
    <name type="scientific">Pleodorina starrii</name>
    <dbReference type="NCBI Taxonomy" id="330485"/>
    <lineage>
        <taxon>Eukaryota</taxon>
        <taxon>Viridiplantae</taxon>
        <taxon>Chlorophyta</taxon>
        <taxon>core chlorophytes</taxon>
        <taxon>Chlorophyceae</taxon>
        <taxon>CS clade</taxon>
        <taxon>Chlamydomonadales</taxon>
        <taxon>Volvocaceae</taxon>
        <taxon>Pleodorina</taxon>
    </lineage>
</organism>
<feature type="region of interest" description="Disordered" evidence="3">
    <location>
        <begin position="718"/>
        <end position="753"/>
    </location>
</feature>
<feature type="compositionally biased region" description="Low complexity" evidence="3">
    <location>
        <begin position="64"/>
        <end position="80"/>
    </location>
</feature>
<keyword evidence="2" id="KW-0175">Coiled coil</keyword>
<dbReference type="OrthoDB" id="548179at2759"/>
<feature type="region of interest" description="Disordered" evidence="3">
    <location>
        <begin position="303"/>
        <end position="324"/>
    </location>
</feature>
<feature type="compositionally biased region" description="Low complexity" evidence="3">
    <location>
        <begin position="1966"/>
        <end position="1980"/>
    </location>
</feature>
<feature type="region of interest" description="Disordered" evidence="3">
    <location>
        <begin position="596"/>
        <end position="622"/>
    </location>
</feature>
<dbReference type="Gene3D" id="1.10.720.30">
    <property type="entry name" value="SAP domain"/>
    <property type="match status" value="1"/>
</dbReference>
<feature type="compositionally biased region" description="Acidic residues" evidence="3">
    <location>
        <begin position="219"/>
        <end position="231"/>
    </location>
</feature>
<feature type="compositionally biased region" description="Acidic residues" evidence="3">
    <location>
        <begin position="718"/>
        <end position="733"/>
    </location>
</feature>
<feature type="compositionally biased region" description="Acidic residues" evidence="3">
    <location>
        <begin position="310"/>
        <end position="324"/>
    </location>
</feature>
<reference evidence="6 7" key="1">
    <citation type="journal article" date="2023" name="Commun. Biol.">
        <title>Reorganization of the ancestral sex-determining regions during the evolution of trioecy in Pleodorina starrii.</title>
        <authorList>
            <person name="Takahashi K."/>
            <person name="Suzuki S."/>
            <person name="Kawai-Toyooka H."/>
            <person name="Yamamoto K."/>
            <person name="Hamaji T."/>
            <person name="Ootsuki R."/>
            <person name="Yamaguchi H."/>
            <person name="Kawachi M."/>
            <person name="Higashiyama T."/>
            <person name="Nozaki H."/>
        </authorList>
    </citation>
    <scope>NUCLEOTIDE SEQUENCE [LARGE SCALE GENOMIC DNA]</scope>
    <source>
        <strain evidence="6 7">NIES-4479</strain>
    </source>
</reference>
<feature type="domain" description="SAP" evidence="4">
    <location>
        <begin position="170"/>
        <end position="204"/>
    </location>
</feature>
<dbReference type="SUPFAM" id="SSF68906">
    <property type="entry name" value="SAP domain"/>
    <property type="match status" value="1"/>
</dbReference>
<dbReference type="GO" id="GO:0008716">
    <property type="term" value="F:D-alanine-D-alanine ligase activity"/>
    <property type="evidence" value="ECO:0007669"/>
    <property type="project" value="TreeGrafter"/>
</dbReference>
<proteinExistence type="predicted"/>
<feature type="compositionally biased region" description="Basic and acidic residues" evidence="3">
    <location>
        <begin position="734"/>
        <end position="745"/>
    </location>
</feature>
<feature type="region of interest" description="Disordered" evidence="3">
    <location>
        <begin position="1377"/>
        <end position="1426"/>
    </location>
</feature>
<evidence type="ECO:0000256" key="2">
    <source>
        <dbReference type="SAM" id="Coils"/>
    </source>
</evidence>
<feature type="compositionally biased region" description="Low complexity" evidence="3">
    <location>
        <begin position="432"/>
        <end position="449"/>
    </location>
</feature>
<feature type="region of interest" description="Disordered" evidence="3">
    <location>
        <begin position="1966"/>
        <end position="2006"/>
    </location>
</feature>
<feature type="region of interest" description="Disordered" evidence="3">
    <location>
        <begin position="2707"/>
        <end position="2761"/>
    </location>
</feature>
<feature type="compositionally biased region" description="Low complexity" evidence="3">
    <location>
        <begin position="235"/>
        <end position="250"/>
    </location>
</feature>
<feature type="domain" description="SAP" evidence="4">
    <location>
        <begin position="259"/>
        <end position="293"/>
    </location>
</feature>
<sequence length="2850" mass="297525">MLIVGGHRAVRVRLGCAGALCVPRRARRGVLPPYSPLRRRLLLEAKRSGSAPTGADDGDDESVPAASSRGRGRGAADPADNLPYWEAQVAAMSFRDMQIELRNRGLSAGGRKDEVASRLAEALLDEHRTGGSGQGAEQQRQQQQRQEEENEAVADDEVEGDLLEAVLDRLDELPYNDLRRMCSERGLNVAGKKPDLQQRLAAAIVQSGEGLDELLGPQQEEEEYELDEQAEESSRSAAPVSAAAGGPVADDPSSLLPELLPLKYSELVALLKDYGAPVRGTKQELAMRLAECMVAEVKQEIGRGPGKGAEEDEQEYDEDEYEEGEYDEEEEEAEEAALRFDPASLSTADRKLLMASESRGLFAEHQGKTRQQLFNTLKQLQRNPSYQSRSVLLDQLVRFLADEKVEQALQEASSDPAAARRLSRRLEELRRAPSSSFTPIEAPAAAAAGEEGEGGDAGPPGAIDYRQLTPVDVRRMRVDDLRVALKHFGMDSSGNKYDMQERLMARVLMQTPDSAGRGRGRPPLGGSSAGGAGALASAAAAAAEQTVLGMTLRTLREELDKRQLPTDGSRNELQARLIAALRKEFEEARALSAGVQEGGEAGAEGGAEAGAAEAAEAVGETEEERVARRLVELAELPVEERGAAVVAAMTANPQSLVTLGSEAPVDVAVVAGCPPGRLDLAQRSLESARALLDHLYTAHMPSPMDGVRPIAVAEAGDADGAADDDADGEGEGEVAERKGGDAAAEKEEEQPEYDATLSYAPTAGGVARPSQGVVVSVWWLDGATGQSTLLSPAQVYAATAAELAAGCLPAVHRELLAVPPPSPLSLDMPALDGPVPATAAPPAPEAAAAGGGEAAAAAEGGGDGDGDGPSFFSDVTSLAAHLRGTAHVVFPAVPPGAPLYGELQRALEAEGVPHVGCGAEAAALAHDRVGVLQRLESLSYPVVPQLEVGVSDVAAAVRAAAAAGSPPAGSSGKDSVDDEEEEEEDPSVTAAAEVVRSKVVAWCKEQGLDLERQVFLVRPRHTASSPTAAETDTALGADRLTALLAGPLAEAVAELGEAAGAAAAAAAAASTVVIEPAPAASAARFVCTVVETPDGPVALLPSEVEVYDTEVEILKHTADVAEWAALAEGADDEQVAAARAEALAMEPEPWRAVYDPRVTLPATTALRLHTPPRLSRKLTHAMRHAAARLFSELGLRDVATVEGWVELPAGGTAAYGEALEAAAGGKLEEADDVPLLYDPDPYILSRIAEQEAERVAADPAPLEEYYDYGASWHADLSLFDPATRLNGATNGEGATVRIAGVAADLPLDARHPAVLQAAEVGLPHGALLRNLANNALRRAAAAGDRRALVPSEPYRSPQEALEAAAVEVILDAAAADTPAPAEEWAGPVEEIPEDEAEEVEAAEEAEEGEEEEEEEEDRVGLAAAAAAKEAAEPIELGPAPLQLPMPPQLPLYHTAVLQHVREADEYNKWIEDMDPDHWDDSDGPARVKMMVEEMEEQLEEATGLPRGYGDDPNPVAADMVSAVALEGHRMALNAAVDALGDFGATLSEVMRSVPLDEAVEADMEIPLTRVKDLPDPDVRLPDGIEGTAADPRVVAAWQMAAICELARRHGWEVLEAVDAEEEAAEREAAGIPEPTPEEEEAAAAAAAEERTVLEGMCDNDDEVMELRTGLITPVQLYLRFRERQARREPRSHPLMQAAELIESVDAKAAAAKASAEGEGEELGEGEEAEAFDLEAGEDEEDEEEAAGGVAVILPREEGQPEPEPGSEEAALVAAGAAFGPASNGPDLASPSAYVWNVPPDDAVELPVYASAGLTAAAMAVGAAVDGAEGSLAREVAVSGGGKLDGGELEALALMELGFETKPVDVCPETGLPVLAAIGPSLDGLHNELILDPFSGGLAQLPTFRPLAEIMQADGLEPATSSSQADGEDFDDDEDEGEGLAGTLGRVDWEDEDGFARGVARATAAARSGGGRVARASAGATDHQVEEAEAAEEEGGELLDEAEEGEDAADVVVDEAEEDEDDEEEMDVGLYPNPTVPLVAQALSAGDLEAAELAAVAPPLNPTRVWVVVGGDGHWGREAGLVAGANIVSKLSKYQDLVVEPFLMVPMGEGRNTDARRAELLRRRTDYIAGLGMDPEEDLPESMSVQELRVTPPMPTGRPETQCIYAVTLATVSRPSVPEALASLERTAARESVSLHALGEVQRQQRAAHRDVQAELAAAGMEGVASLWDDNVLGQVGPPPARPLDLASFAEDAERAGAVVLVAARGEMAECGDLQALLELQGVPCVGPGSQQLAWLWDRAEAGELLQDLHSQGVDAPPRFLLTWEEAVVAADLEEQEAEELLERLRSEVVEDPPPGVSLVVRPVADVAGAGVARLACGADVVTFMAALRDGDPTLPADSLSYPHGEIRMPPRPPPALAFELFVETDPLFMVLATPPPSADAAPTRGTASKKRSAEAEAAAAPAGAVAAGLHCSREKGWVEVSFALMGPMGGMSCLPPAMRASVVSEADLAAASELDERTEAEVAAARNAAEAATEAVNAAAERAAAAAAEDEEGEGDEALVAEERRAATAAVEAADALAALPAVGTATAALVAHAPSTWVVPPPEAALTAAALDEACKRAALIADRLGLRGLVQIEAFVAADSGELAVFDINGSPDLGPDSPIWRQAAAAGMLPQDFLRELLGLAITAATSSEGRRATYDGQIEALEREGWDLQEDETYDGRYGGDDEEEGELRLRGDGEDEDEEVESEGGRGGLGEEGFGEEDDMLGQLEELRAGAGAEEEGDAGGGGAATGAGDEGFLYFDDEEEDGGAGGGVGRGAAAGGGFMGFDEFSGGGGRGGGRGRGGFDDDDF</sequence>
<feature type="coiled-coil region" evidence="2">
    <location>
        <begin position="2522"/>
        <end position="2549"/>
    </location>
</feature>
<dbReference type="InterPro" id="IPR011761">
    <property type="entry name" value="ATP-grasp"/>
</dbReference>
<feature type="domain" description="ATP-grasp" evidence="5">
    <location>
        <begin position="2495"/>
        <end position="2682"/>
    </location>
</feature>
<feature type="compositionally biased region" description="Gly residues" evidence="3">
    <location>
        <begin position="596"/>
        <end position="608"/>
    </location>
</feature>
<feature type="region of interest" description="Disordered" evidence="3">
    <location>
        <begin position="127"/>
        <end position="157"/>
    </location>
</feature>
<protein>
    <recommendedName>
        <fullName evidence="8">SAP domain-containing protein</fullName>
    </recommendedName>
</protein>
<evidence type="ECO:0000259" key="4">
    <source>
        <dbReference type="PROSITE" id="PS50800"/>
    </source>
</evidence>
<feature type="domain" description="SAP" evidence="4">
    <location>
        <begin position="547"/>
        <end position="581"/>
    </location>
</feature>
<evidence type="ECO:0000313" key="7">
    <source>
        <dbReference type="Proteomes" id="UP001165080"/>
    </source>
</evidence>
<dbReference type="Proteomes" id="UP001165080">
    <property type="component" value="Unassembled WGS sequence"/>
</dbReference>
<dbReference type="PROSITE" id="PS50800">
    <property type="entry name" value="SAP"/>
    <property type="match status" value="5"/>
</dbReference>
<feature type="compositionally biased region" description="Acidic residues" evidence="3">
    <location>
        <begin position="1390"/>
        <end position="1417"/>
    </location>
</feature>
<feature type="region of interest" description="Disordered" evidence="3">
    <location>
        <begin position="1915"/>
        <end position="1947"/>
    </location>
</feature>
<gene>
    <name evidence="6" type="primary">PLEST006367</name>
    <name evidence="6" type="ORF">PLESTB_000789400</name>
</gene>
<feature type="compositionally biased region" description="Gly residues" evidence="3">
    <location>
        <begin position="2784"/>
        <end position="2795"/>
    </location>
</feature>
<feature type="compositionally biased region" description="Acidic residues" evidence="3">
    <location>
        <begin position="976"/>
        <end position="986"/>
    </location>
</feature>
<keyword evidence="1" id="KW-0547">Nucleotide-binding</keyword>
<feature type="region of interest" description="Disordered" evidence="3">
    <location>
        <begin position="219"/>
        <end position="250"/>
    </location>
</feature>
<name>A0A9W6BKR4_9CHLO</name>